<dbReference type="EMBL" id="ABYU02000002">
    <property type="protein sequence ID" value="EEX23243.1"/>
    <property type="molecule type" value="Genomic_DNA"/>
</dbReference>
<proteinExistence type="inferred from homology"/>
<accession>C9L3T3</accession>
<dbReference type="SFLD" id="SFLDG01067">
    <property type="entry name" value="SPASM/twitch_domain_containing"/>
    <property type="match status" value="1"/>
</dbReference>
<dbReference type="SUPFAM" id="SSF102114">
    <property type="entry name" value="Radical SAM enzymes"/>
    <property type="match status" value="1"/>
</dbReference>
<dbReference type="Proteomes" id="UP000003755">
    <property type="component" value="Unassembled WGS sequence"/>
</dbReference>
<dbReference type="InterPro" id="IPR024023">
    <property type="entry name" value="rSAM_paired_HxsB"/>
</dbReference>
<dbReference type="GO" id="GO:0016491">
    <property type="term" value="F:oxidoreductase activity"/>
    <property type="evidence" value="ECO:0007669"/>
    <property type="project" value="InterPro"/>
</dbReference>
<dbReference type="SFLD" id="SFLDG01384">
    <property type="entry name" value="thioether_bond_formation_requi"/>
    <property type="match status" value="1"/>
</dbReference>
<dbReference type="eggNOG" id="COG0641">
    <property type="taxonomic scope" value="Bacteria"/>
</dbReference>
<dbReference type="Gene3D" id="3.20.20.70">
    <property type="entry name" value="Aldolase class I"/>
    <property type="match status" value="1"/>
</dbReference>
<evidence type="ECO:0000313" key="8">
    <source>
        <dbReference type="Proteomes" id="UP000003755"/>
    </source>
</evidence>
<sequence>MKLNYFNFKSFEDEILLTNDLGEHIFLKNEEFHQLISKSVQQESDLEKKLLEKYMIYDETNLEFTNKNRYEMQYLKGHLNMSASLHIFVVTTACNMGCVYCQANNGTKCSNIFMDEETAEKAVDIALQSPTRCLSFEFQGGEPLLNFKIIKHIVEYTEEHNTNHEINYNVVTNLTLLDDEKIEFFKTYKFGVSTSIDGHEYLHNSNRPFKDGTPTFTKVIDSLDKLKNSGIYVGAIQTTTRESLKYPVEIVKTYYDLGFDSIFIRPLTPLGKATINWKDIGYTAEEYLEFYLKALEATISLNKEGRFFKEEHATILLKRISGFFVNYMELRSPCGAGIGQLAYYADGNIFTCDEGRMLYEMGNEAFKLGNVNSSTYSTLIGNSACKAICASTILESIPTCCDCVYQPYCGTCPVVSYAATGDIIEKSPRGYRCKIYAGMLDKLFLLLKENDTQIVHILQTWSN</sequence>
<dbReference type="PROSITE" id="PS51918">
    <property type="entry name" value="RADICAL_SAM"/>
    <property type="match status" value="1"/>
</dbReference>
<dbReference type="GO" id="GO:0051536">
    <property type="term" value="F:iron-sulfur cluster binding"/>
    <property type="evidence" value="ECO:0007669"/>
    <property type="project" value="UniProtKB-KW"/>
</dbReference>
<feature type="domain" description="Radical SAM core" evidence="6">
    <location>
        <begin position="75"/>
        <end position="310"/>
    </location>
</feature>
<evidence type="ECO:0000256" key="2">
    <source>
        <dbReference type="ARBA" id="ARBA00022723"/>
    </source>
</evidence>
<dbReference type="KEGG" id="bhan:CGC63_06045"/>
<dbReference type="InterPro" id="IPR058240">
    <property type="entry name" value="rSAM_sf"/>
</dbReference>
<comment type="caution">
    <text evidence="7">The sequence shown here is derived from an EMBL/GenBank/DDBJ whole genome shotgun (WGS) entry which is preliminary data.</text>
</comment>
<evidence type="ECO:0000256" key="5">
    <source>
        <dbReference type="ARBA" id="ARBA00023601"/>
    </source>
</evidence>
<dbReference type="PANTHER" id="PTHR43273:SF3">
    <property type="entry name" value="ANAEROBIC SULFATASE-MATURATING ENZYME HOMOLOG ASLB-RELATED"/>
    <property type="match status" value="1"/>
</dbReference>
<gene>
    <name evidence="7" type="ORF">BLAHAN_04029</name>
</gene>
<dbReference type="SFLD" id="SFLDG01386">
    <property type="entry name" value="main_SPASM_domain-containing"/>
    <property type="match status" value="1"/>
</dbReference>
<dbReference type="RefSeq" id="WP_003019292.1">
    <property type="nucleotide sequence ID" value="NZ_CP022413.2"/>
</dbReference>
<reference evidence="7" key="1">
    <citation type="submission" date="2009-09" db="EMBL/GenBank/DDBJ databases">
        <authorList>
            <person name="Weinstock G."/>
            <person name="Sodergren E."/>
            <person name="Clifton S."/>
            <person name="Fulton L."/>
            <person name="Fulton B."/>
            <person name="Courtney L."/>
            <person name="Fronick C."/>
            <person name="Harrison M."/>
            <person name="Strong C."/>
            <person name="Farmer C."/>
            <person name="Delahaunty K."/>
            <person name="Markovic C."/>
            <person name="Hall O."/>
            <person name="Minx P."/>
            <person name="Tomlinson C."/>
            <person name="Mitreva M."/>
            <person name="Nelson J."/>
            <person name="Hou S."/>
            <person name="Wollam A."/>
            <person name="Pepin K.H."/>
            <person name="Johnson M."/>
            <person name="Bhonagiri V."/>
            <person name="Nash W.E."/>
            <person name="Warren W."/>
            <person name="Chinwalla A."/>
            <person name="Mardis E.R."/>
            <person name="Wilson R.K."/>
        </authorList>
    </citation>
    <scope>NUCLEOTIDE SEQUENCE [LARGE SCALE GENOMIC DNA]</scope>
    <source>
        <strain evidence="7">DSM 20583</strain>
    </source>
</reference>
<dbReference type="CDD" id="cd01335">
    <property type="entry name" value="Radical_SAM"/>
    <property type="match status" value="1"/>
</dbReference>
<dbReference type="InterPro" id="IPR006638">
    <property type="entry name" value="Elp3/MiaA/NifB-like_rSAM"/>
</dbReference>
<dbReference type="PANTHER" id="PTHR43273">
    <property type="entry name" value="ANAEROBIC SULFATASE-MATURATING ENZYME HOMOLOG ASLB-RELATED"/>
    <property type="match status" value="1"/>
</dbReference>
<keyword evidence="8" id="KW-1185">Reference proteome</keyword>
<dbReference type="InterPro" id="IPR007197">
    <property type="entry name" value="rSAM"/>
</dbReference>
<comment type="similarity">
    <text evidence="5">Belongs to the radical SAM superfamily. Anaerobic sulfatase-maturating enzyme family.</text>
</comment>
<dbReference type="InterPro" id="IPR023867">
    <property type="entry name" value="Sulphatase_maturase_rSAM"/>
</dbReference>
<evidence type="ECO:0000256" key="1">
    <source>
        <dbReference type="ARBA" id="ARBA00022691"/>
    </source>
</evidence>
<keyword evidence="2" id="KW-0479">Metal-binding</keyword>
<dbReference type="SFLD" id="SFLDS00029">
    <property type="entry name" value="Radical_SAM"/>
    <property type="match status" value="1"/>
</dbReference>
<evidence type="ECO:0000313" key="7">
    <source>
        <dbReference type="EMBL" id="EEX23243.1"/>
    </source>
</evidence>
<protein>
    <submittedName>
        <fullName evidence="7">Paired radical SAM protein 1</fullName>
    </submittedName>
</protein>
<dbReference type="HOGENOM" id="CLU_009273_2_0_9"/>
<organism evidence="7 8">
    <name type="scientific">Blautia hansenii DSM 20583</name>
    <dbReference type="NCBI Taxonomy" id="537007"/>
    <lineage>
        <taxon>Bacteria</taxon>
        <taxon>Bacillati</taxon>
        <taxon>Bacillota</taxon>
        <taxon>Clostridia</taxon>
        <taxon>Lachnospirales</taxon>
        <taxon>Lachnospiraceae</taxon>
        <taxon>Blautia</taxon>
    </lineage>
</organism>
<dbReference type="InterPro" id="IPR013785">
    <property type="entry name" value="Aldolase_TIM"/>
</dbReference>
<evidence type="ECO:0000259" key="6">
    <source>
        <dbReference type="PROSITE" id="PS51918"/>
    </source>
</evidence>
<keyword evidence="1" id="KW-0949">S-adenosyl-L-methionine</keyword>
<dbReference type="Pfam" id="PF04055">
    <property type="entry name" value="Radical_SAM"/>
    <property type="match status" value="1"/>
</dbReference>
<dbReference type="STRING" id="537007.BLAHAN_04029"/>
<dbReference type="GO" id="GO:0046872">
    <property type="term" value="F:metal ion binding"/>
    <property type="evidence" value="ECO:0007669"/>
    <property type="project" value="UniProtKB-KW"/>
</dbReference>
<dbReference type="SMART" id="SM00729">
    <property type="entry name" value="Elp3"/>
    <property type="match status" value="1"/>
</dbReference>
<dbReference type="SFLD" id="SFLDG01072">
    <property type="entry name" value="dehydrogenase_like"/>
    <property type="match status" value="1"/>
</dbReference>
<dbReference type="AlphaFoldDB" id="C9L3T3"/>
<keyword evidence="4" id="KW-0411">Iron-sulfur</keyword>
<keyword evidence="3" id="KW-0408">Iron</keyword>
<evidence type="ECO:0000256" key="3">
    <source>
        <dbReference type="ARBA" id="ARBA00023004"/>
    </source>
</evidence>
<name>C9L3T3_BLAHA</name>
<evidence type="ECO:0000256" key="4">
    <source>
        <dbReference type="ARBA" id="ARBA00023014"/>
    </source>
</evidence>
<dbReference type="NCBIfam" id="TIGR03978">
    <property type="entry name" value="rSAM_paired_1"/>
    <property type="match status" value="1"/>
</dbReference>